<keyword evidence="6 9" id="KW-0238">DNA-binding</keyword>
<feature type="binding site" evidence="9">
    <location>
        <position position="182"/>
    </location>
    <ligand>
        <name>ATP</name>
        <dbReference type="ChEBI" id="CHEBI:30616"/>
    </ligand>
</feature>
<dbReference type="AlphaFoldDB" id="A0A0H5DPX4"/>
<feature type="binding site" evidence="9">
    <location>
        <position position="67"/>
    </location>
    <ligand>
        <name>ATP</name>
        <dbReference type="ChEBI" id="CHEBI:30616"/>
    </ligand>
</feature>
<keyword evidence="1 9" id="KW-0963">Cytoplasm</keyword>
<dbReference type="GO" id="GO:0009378">
    <property type="term" value="F:four-way junction helicase activity"/>
    <property type="evidence" value="ECO:0007669"/>
    <property type="project" value="InterPro"/>
</dbReference>
<dbReference type="InterPro" id="IPR036390">
    <property type="entry name" value="WH_DNA-bd_sf"/>
</dbReference>
<comment type="caution">
    <text evidence="9">Lacks conserved residue(s) required for the propagation of feature annotation.</text>
</comment>
<dbReference type="InterPro" id="IPR008824">
    <property type="entry name" value="RuvB-like_N"/>
</dbReference>
<feature type="binding site" evidence="9">
    <location>
        <position position="311"/>
    </location>
    <ligand>
        <name>DNA</name>
        <dbReference type="ChEBI" id="CHEBI:16991"/>
    </ligand>
</feature>
<feature type="region of interest" description="Small ATPAse domain (RuvB-S)" evidence="9">
    <location>
        <begin position="183"/>
        <end position="253"/>
    </location>
</feature>
<evidence type="ECO:0000256" key="2">
    <source>
        <dbReference type="ARBA" id="ARBA00022741"/>
    </source>
</evidence>
<dbReference type="GO" id="GO:0048476">
    <property type="term" value="C:Holliday junction resolvase complex"/>
    <property type="evidence" value="ECO:0007669"/>
    <property type="project" value="UniProtKB-UniRule"/>
</dbReference>
<dbReference type="CDD" id="cd00009">
    <property type="entry name" value="AAA"/>
    <property type="match status" value="1"/>
</dbReference>
<accession>A0A0H5DPX4</accession>
<comment type="catalytic activity">
    <reaction evidence="9">
        <text>ATP + H2O = ADP + phosphate + H(+)</text>
        <dbReference type="Rhea" id="RHEA:13065"/>
        <dbReference type="ChEBI" id="CHEBI:15377"/>
        <dbReference type="ChEBI" id="CHEBI:15378"/>
        <dbReference type="ChEBI" id="CHEBI:30616"/>
        <dbReference type="ChEBI" id="CHEBI:43474"/>
        <dbReference type="ChEBI" id="CHEBI:456216"/>
    </reaction>
</comment>
<organism evidence="11 12">
    <name type="scientific">Estrella lausannensis</name>
    <dbReference type="NCBI Taxonomy" id="483423"/>
    <lineage>
        <taxon>Bacteria</taxon>
        <taxon>Pseudomonadati</taxon>
        <taxon>Chlamydiota</taxon>
        <taxon>Chlamydiia</taxon>
        <taxon>Parachlamydiales</taxon>
        <taxon>Candidatus Criblamydiaceae</taxon>
        <taxon>Estrella</taxon>
    </lineage>
</organism>
<feature type="binding site" evidence="9">
    <location>
        <position position="67"/>
    </location>
    <ligand>
        <name>Mg(2+)</name>
        <dbReference type="ChEBI" id="CHEBI:18420"/>
    </ligand>
</feature>
<dbReference type="EC" id="3.6.4.-" evidence="9"/>
<dbReference type="InterPro" id="IPR041445">
    <property type="entry name" value="AAA_lid_4"/>
</dbReference>
<evidence type="ECO:0000259" key="10">
    <source>
        <dbReference type="SMART" id="SM00382"/>
    </source>
</evidence>
<feature type="binding site" evidence="9">
    <location>
        <position position="316"/>
    </location>
    <ligand>
        <name>DNA</name>
        <dbReference type="ChEBI" id="CHEBI:16991"/>
    </ligand>
</feature>
<dbReference type="InterPro" id="IPR036388">
    <property type="entry name" value="WH-like_DNA-bd_sf"/>
</dbReference>
<dbReference type="RefSeq" id="WP_098038514.1">
    <property type="nucleotide sequence ID" value="NZ_CWGJ01000015.1"/>
</dbReference>
<dbReference type="InterPro" id="IPR008823">
    <property type="entry name" value="RuvB_wg_C"/>
</dbReference>
<evidence type="ECO:0000256" key="4">
    <source>
        <dbReference type="ARBA" id="ARBA00022801"/>
    </source>
</evidence>
<dbReference type="InterPro" id="IPR003593">
    <property type="entry name" value="AAA+_ATPase"/>
</dbReference>
<dbReference type="Gene3D" id="3.40.50.300">
    <property type="entry name" value="P-loop containing nucleotide triphosphate hydrolases"/>
    <property type="match status" value="1"/>
</dbReference>
<feature type="binding site" evidence="9">
    <location>
        <position position="22"/>
    </location>
    <ligand>
        <name>ATP</name>
        <dbReference type="ChEBI" id="CHEBI:30616"/>
    </ligand>
</feature>
<dbReference type="InterPro" id="IPR004605">
    <property type="entry name" value="DNA_helicase_Holl-junc_RuvB"/>
</dbReference>
<feature type="binding site" evidence="9">
    <location>
        <position position="66"/>
    </location>
    <ligand>
        <name>ATP</name>
        <dbReference type="ChEBI" id="CHEBI:30616"/>
    </ligand>
</feature>
<dbReference type="InterPro" id="IPR027417">
    <property type="entry name" value="P-loop_NTPase"/>
</dbReference>
<feature type="region of interest" description="Large ATPase domain (RuvB-L)" evidence="9">
    <location>
        <begin position="2"/>
        <end position="182"/>
    </location>
</feature>
<comment type="function">
    <text evidence="9">The RuvA-RuvB-RuvC complex processes Holliday junction (HJ) DNA during genetic recombination and DNA repair, while the RuvA-RuvB complex plays an important role in the rescue of blocked DNA replication forks via replication fork reversal (RFR). RuvA specifically binds to HJ cruciform DNA, conferring on it an open structure. The RuvB hexamer acts as an ATP-dependent pump, pulling dsDNA into and through the RuvAB complex. RuvB forms 2 homohexamers on either side of HJ DNA bound by 1 or 2 RuvA tetramers; 4 subunits per hexamer contact DNA at a time. Coordinated motions by a converter formed by DNA-disengaged RuvB subunits stimulates ATP hydrolysis and nucleotide exchange. Immobilization of the converter enables RuvB to convert the ATP-contained energy into a lever motion, pulling 2 nucleotides of DNA out of the RuvA tetramer per ATP hydrolyzed, thus driving DNA branch migration. The RuvB motors rotate together with the DNA substrate, which together with the progressing nucleotide cycle form the mechanistic basis for DNA recombination by continuous HJ branch migration. Branch migration allows RuvC to scan DNA until it finds its consensus sequence, where it cleaves and resolves cruciform DNA.</text>
</comment>
<keyword evidence="12" id="KW-1185">Reference proteome</keyword>
<dbReference type="GO" id="GO:0005524">
    <property type="term" value="F:ATP binding"/>
    <property type="evidence" value="ECO:0007669"/>
    <property type="project" value="UniProtKB-UniRule"/>
</dbReference>
<gene>
    <name evidence="9 11" type="primary">ruvB</name>
    <name evidence="11" type="ORF">ELAC_1312</name>
</gene>
<dbReference type="Gene3D" id="1.10.10.10">
    <property type="entry name" value="Winged helix-like DNA-binding domain superfamily/Winged helix DNA-binding domain"/>
    <property type="match status" value="1"/>
</dbReference>
<dbReference type="GO" id="GO:0006310">
    <property type="term" value="P:DNA recombination"/>
    <property type="evidence" value="ECO:0007669"/>
    <property type="project" value="UniProtKB-UniRule"/>
</dbReference>
<dbReference type="PANTHER" id="PTHR42848">
    <property type="match status" value="1"/>
</dbReference>
<feature type="binding site" evidence="9">
    <location>
        <position position="68"/>
    </location>
    <ligand>
        <name>ATP</name>
        <dbReference type="ChEBI" id="CHEBI:30616"/>
    </ligand>
</feature>
<dbReference type="Pfam" id="PF17864">
    <property type="entry name" value="AAA_lid_4"/>
    <property type="match status" value="1"/>
</dbReference>
<keyword evidence="4 9" id="KW-0378">Hydrolase</keyword>
<dbReference type="Pfam" id="PF05491">
    <property type="entry name" value="WHD_RuvB"/>
    <property type="match status" value="1"/>
</dbReference>
<dbReference type="EMBL" id="CWGJ01000015">
    <property type="protein sequence ID" value="CRX38651.1"/>
    <property type="molecule type" value="Genomic_DNA"/>
</dbReference>
<dbReference type="NCBIfam" id="TIGR00635">
    <property type="entry name" value="ruvB"/>
    <property type="match status" value="1"/>
</dbReference>
<feature type="binding site" evidence="9">
    <location>
        <position position="21"/>
    </location>
    <ligand>
        <name>ATP</name>
        <dbReference type="ChEBI" id="CHEBI:30616"/>
    </ligand>
</feature>
<feature type="region of interest" description="Head domain (RuvB-H)" evidence="9">
    <location>
        <begin position="256"/>
        <end position="335"/>
    </location>
</feature>
<dbReference type="GO" id="GO:0016887">
    <property type="term" value="F:ATP hydrolysis activity"/>
    <property type="evidence" value="ECO:0007669"/>
    <property type="project" value="RHEA"/>
</dbReference>
<feature type="binding site" evidence="9">
    <location>
        <begin position="129"/>
        <end position="131"/>
    </location>
    <ligand>
        <name>ATP</name>
        <dbReference type="ChEBI" id="CHEBI:30616"/>
    </ligand>
</feature>
<proteinExistence type="inferred from homology"/>
<keyword evidence="5 9" id="KW-0067">ATP-binding</keyword>
<keyword evidence="8 9" id="KW-0234">DNA repair</keyword>
<keyword evidence="7 9" id="KW-0233">DNA recombination</keyword>
<keyword evidence="2 9" id="KW-0547">Nucleotide-binding</keyword>
<dbReference type="Pfam" id="PF05496">
    <property type="entry name" value="RuvB_N"/>
    <property type="match status" value="1"/>
</dbReference>
<comment type="similarity">
    <text evidence="9">Belongs to the RuvB family.</text>
</comment>
<keyword evidence="3 9" id="KW-0227">DNA damage</keyword>
<dbReference type="GO" id="GO:0005737">
    <property type="term" value="C:cytoplasm"/>
    <property type="evidence" value="ECO:0007669"/>
    <property type="project" value="UniProtKB-SubCell"/>
</dbReference>
<evidence type="ECO:0000313" key="12">
    <source>
        <dbReference type="Proteomes" id="UP000220251"/>
    </source>
</evidence>
<comment type="subcellular location">
    <subcellularLocation>
        <location evidence="9">Cytoplasm</location>
    </subcellularLocation>
</comment>
<protein>
    <recommendedName>
        <fullName evidence="9">Holliday junction branch migration complex subunit RuvB</fullName>
        <ecNumber evidence="9">3.6.4.-</ecNumber>
    </recommendedName>
</protein>
<feature type="binding site" evidence="9">
    <location>
        <position position="63"/>
    </location>
    <ligand>
        <name>ATP</name>
        <dbReference type="ChEBI" id="CHEBI:30616"/>
    </ligand>
</feature>
<dbReference type="HAMAP" id="MF_00016">
    <property type="entry name" value="DNA_HJ_migration_RuvB"/>
    <property type="match status" value="1"/>
</dbReference>
<feature type="binding site" evidence="9">
    <location>
        <position position="219"/>
    </location>
    <ligand>
        <name>ATP</name>
        <dbReference type="ChEBI" id="CHEBI:30616"/>
    </ligand>
</feature>
<dbReference type="GO" id="GO:0006281">
    <property type="term" value="P:DNA repair"/>
    <property type="evidence" value="ECO:0007669"/>
    <property type="project" value="UniProtKB-UniRule"/>
</dbReference>
<keyword evidence="11" id="KW-0347">Helicase</keyword>
<feature type="domain" description="AAA+ ATPase" evidence="10">
    <location>
        <begin position="52"/>
        <end position="183"/>
    </location>
</feature>
<name>A0A0H5DPX4_9BACT</name>
<reference evidence="12" key="1">
    <citation type="submission" date="2015-06" db="EMBL/GenBank/DDBJ databases">
        <authorList>
            <person name="Bertelli C."/>
        </authorList>
    </citation>
    <scope>NUCLEOTIDE SEQUENCE [LARGE SCALE GENOMIC DNA]</scope>
    <source>
        <strain evidence="12">CRIB-30</strain>
    </source>
</reference>
<comment type="domain">
    <text evidence="9">Has 3 domains, the large (RuvB-L) and small ATPase (RuvB-S) domains and the C-terminal head (RuvB-H) domain. The head domain binds DNA, while the ATPase domains jointly bind ATP, ADP or are empty depending on the state of the subunit in the translocation cycle. During a single DNA translocation step the structure of each domain remains the same, but their relative positions change.</text>
</comment>
<evidence type="ECO:0000256" key="1">
    <source>
        <dbReference type="ARBA" id="ARBA00022490"/>
    </source>
</evidence>
<dbReference type="NCBIfam" id="NF000868">
    <property type="entry name" value="PRK00080.1"/>
    <property type="match status" value="1"/>
</dbReference>
<sequence length="335" mass="37071">MSGAFVESTFTKKDVVFELPLRPQSFRDFTGQDGVKERLMVMCGAARKRNEALGHCLLSGPPGLGKTTLATLLSKEMGTNLVTTSGPAIEKPGDLAGVLTSLQEGDILFVDEIHRVPKSVEEYLYSAMEDFSLDIMIDSGPAARSVQVKLNRFTLAAATTRQGLLTAPLRSRFQLSLRLDYYNPEALVPIILRSARILNTDLNEEGAREIAARARGTPRIANNLLKWVRDYSLMRTAGKLPKETVRDALDMLEIDFLGLDEMDRKILTLLIEDFEGGPVGLNTISVAVGEDSGTIEDVFEPYLIMQGLIKRTPKGRVATLKAYQHLESIQRQMQK</sequence>
<dbReference type="SUPFAM" id="SSF46785">
    <property type="entry name" value="Winged helix' DNA-binding domain"/>
    <property type="match status" value="1"/>
</dbReference>
<comment type="subunit">
    <text evidence="9">Homohexamer. Forms an RuvA(8)-RuvB(12)-Holliday junction (HJ) complex. HJ DNA is sandwiched between 2 RuvA tetramers; dsDNA enters through RuvA and exits via RuvB. An RuvB hexamer assembles on each DNA strand where it exits the tetramer. Each RuvB hexamer is contacted by two RuvA subunits (via domain III) on 2 adjacent RuvB subunits; this complex drives branch migration. In the full resolvosome a probable DNA-RuvA(4)-RuvB(12)-RuvC(2) complex forms which resolves the HJ.</text>
</comment>
<dbReference type="Proteomes" id="UP000220251">
    <property type="component" value="Unassembled WGS sequence"/>
</dbReference>
<evidence type="ECO:0000256" key="3">
    <source>
        <dbReference type="ARBA" id="ARBA00022763"/>
    </source>
</evidence>
<dbReference type="GO" id="GO:0000400">
    <property type="term" value="F:four-way junction DNA binding"/>
    <property type="evidence" value="ECO:0007669"/>
    <property type="project" value="UniProtKB-UniRule"/>
</dbReference>
<evidence type="ECO:0000256" key="5">
    <source>
        <dbReference type="ARBA" id="ARBA00022840"/>
    </source>
</evidence>
<evidence type="ECO:0000256" key="6">
    <source>
        <dbReference type="ARBA" id="ARBA00023125"/>
    </source>
</evidence>
<evidence type="ECO:0000256" key="7">
    <source>
        <dbReference type="ARBA" id="ARBA00023172"/>
    </source>
</evidence>
<dbReference type="SMART" id="SM00382">
    <property type="entry name" value="AAA"/>
    <property type="match status" value="1"/>
</dbReference>
<feature type="binding site" evidence="9">
    <location>
        <position position="172"/>
    </location>
    <ligand>
        <name>ATP</name>
        <dbReference type="ChEBI" id="CHEBI:30616"/>
    </ligand>
</feature>
<dbReference type="OrthoDB" id="9804478at2"/>
<evidence type="ECO:0000313" key="11">
    <source>
        <dbReference type="EMBL" id="CRX38651.1"/>
    </source>
</evidence>
<dbReference type="PANTHER" id="PTHR42848:SF1">
    <property type="entry name" value="HOLLIDAY JUNCTION BRANCH MIGRATION COMPLEX SUBUNIT RUVB"/>
    <property type="match status" value="1"/>
</dbReference>
<dbReference type="SUPFAM" id="SSF52540">
    <property type="entry name" value="P-loop containing nucleoside triphosphate hydrolases"/>
    <property type="match status" value="1"/>
</dbReference>
<dbReference type="Gene3D" id="1.10.8.60">
    <property type="match status" value="1"/>
</dbReference>
<evidence type="ECO:0000256" key="9">
    <source>
        <dbReference type="HAMAP-Rule" id="MF_00016"/>
    </source>
</evidence>
<evidence type="ECO:0000256" key="8">
    <source>
        <dbReference type="ARBA" id="ARBA00023204"/>
    </source>
</evidence>